<dbReference type="RefSeq" id="WP_226694591.1">
    <property type="nucleotide sequence ID" value="NZ_JAJAPX010000001.1"/>
</dbReference>
<evidence type="ECO:0000259" key="1">
    <source>
        <dbReference type="SMART" id="SM00986"/>
    </source>
</evidence>
<dbReference type="EMBL" id="JAJAPX010000001">
    <property type="protein sequence ID" value="MCB4807121.1"/>
    <property type="molecule type" value="Genomic_DNA"/>
</dbReference>
<protein>
    <submittedName>
        <fullName evidence="2">Uracil-DNA glycosylase family protein</fullName>
    </submittedName>
</protein>
<dbReference type="InterPro" id="IPR005122">
    <property type="entry name" value="Uracil-DNA_glycosylase-like"/>
</dbReference>
<dbReference type="CDD" id="cd10033">
    <property type="entry name" value="UDG_like"/>
    <property type="match status" value="1"/>
</dbReference>
<dbReference type="Proteomes" id="UP001139286">
    <property type="component" value="Unassembled WGS sequence"/>
</dbReference>
<reference evidence="2" key="1">
    <citation type="submission" date="2021-10" db="EMBL/GenBank/DDBJ databases">
        <title>Tamlana sargassums sp. nov., and Tamlana laminarinivorans sp. nov., two new bacteria isolated from the brown alga.</title>
        <authorList>
            <person name="Li J."/>
        </authorList>
    </citation>
    <scope>NUCLEOTIDE SEQUENCE</scope>
    <source>
        <strain evidence="2">62-3</strain>
    </source>
</reference>
<evidence type="ECO:0000313" key="3">
    <source>
        <dbReference type="Proteomes" id="UP001139286"/>
    </source>
</evidence>
<organism evidence="2 3">
    <name type="scientific">Neotamlana sargassicola</name>
    <dbReference type="NCBI Taxonomy" id="2883125"/>
    <lineage>
        <taxon>Bacteria</taxon>
        <taxon>Pseudomonadati</taxon>
        <taxon>Bacteroidota</taxon>
        <taxon>Flavobacteriia</taxon>
        <taxon>Flavobacteriales</taxon>
        <taxon>Flavobacteriaceae</taxon>
        <taxon>Neotamlana</taxon>
    </lineage>
</organism>
<proteinExistence type="predicted"/>
<dbReference type="SMART" id="SM00986">
    <property type="entry name" value="UDG"/>
    <property type="match status" value="1"/>
</dbReference>
<name>A0A9X1I6K1_9FLAO</name>
<dbReference type="Gene3D" id="3.40.470.10">
    <property type="entry name" value="Uracil-DNA glycosylase-like domain"/>
    <property type="match status" value="1"/>
</dbReference>
<keyword evidence="3" id="KW-1185">Reference proteome</keyword>
<dbReference type="SUPFAM" id="SSF52141">
    <property type="entry name" value="Uracil-DNA glycosylase-like"/>
    <property type="match status" value="1"/>
</dbReference>
<dbReference type="PANTHER" id="PTHR42160">
    <property type="entry name" value="URACIL-DNA GLYCOSYLASE SUPERFAMILY PROTEIN"/>
    <property type="match status" value="1"/>
</dbReference>
<dbReference type="InterPro" id="IPR036895">
    <property type="entry name" value="Uracil-DNA_glycosylase-like_sf"/>
</dbReference>
<accession>A0A9X1I6K1</accession>
<dbReference type="Pfam" id="PF03167">
    <property type="entry name" value="UDG"/>
    <property type="match status" value="1"/>
</dbReference>
<gene>
    <name evidence="2" type="ORF">LG651_02575</name>
</gene>
<dbReference type="AlphaFoldDB" id="A0A9X1I6K1"/>
<dbReference type="PANTHER" id="PTHR42160:SF1">
    <property type="entry name" value="URACIL-DNA GLYCOSYLASE SUPERFAMILY PROTEIN"/>
    <property type="match status" value="1"/>
</dbReference>
<dbReference type="SMART" id="SM00987">
    <property type="entry name" value="UreE_C"/>
    <property type="match status" value="1"/>
</dbReference>
<evidence type="ECO:0000313" key="2">
    <source>
        <dbReference type="EMBL" id="MCB4807121.1"/>
    </source>
</evidence>
<dbReference type="InterPro" id="IPR047124">
    <property type="entry name" value="HI_0220.2"/>
</dbReference>
<comment type="caution">
    <text evidence="2">The sequence shown here is derived from an EMBL/GenBank/DDBJ whole genome shotgun (WGS) entry which is preliminary data.</text>
</comment>
<sequence>MQTLLKNIKSCTICEPNLLLGARPVVIAHPESKIVIIGQAPGTKVHASGIPWDDASGKQLRKWLNVSTDKFYNPENFAIIPMGFCYPGKGKTGDLPPRPECAPKWHELLFNELNKVELVLLIGMYAQNYYLGKSAKKTLTETVKNYNHYLPKFFPLPHPSPRNRFWLTKNPWFETNTIPVLQQLVKHIIYNS</sequence>
<feature type="domain" description="Uracil-DNA glycosylase-like" evidence="1">
    <location>
        <begin position="25"/>
        <end position="182"/>
    </location>
</feature>